<reference evidence="1" key="1">
    <citation type="submission" date="2021-06" db="EMBL/GenBank/DDBJ databases">
        <title>Parelaphostrongylus tenuis whole genome reference sequence.</title>
        <authorList>
            <person name="Garwood T.J."/>
            <person name="Larsen P.A."/>
            <person name="Fountain-Jones N.M."/>
            <person name="Garbe J.R."/>
            <person name="Macchietto M.G."/>
            <person name="Kania S.A."/>
            <person name="Gerhold R.W."/>
            <person name="Richards J.E."/>
            <person name="Wolf T.M."/>
        </authorList>
    </citation>
    <scope>NUCLEOTIDE SEQUENCE</scope>
    <source>
        <strain evidence="1">MNPRO001-30</strain>
        <tissue evidence="1">Meninges</tissue>
    </source>
</reference>
<dbReference type="Proteomes" id="UP001196413">
    <property type="component" value="Unassembled WGS sequence"/>
</dbReference>
<protein>
    <submittedName>
        <fullName evidence="1">Uncharacterized protein</fullName>
    </submittedName>
</protein>
<dbReference type="EMBL" id="JAHQIW010004495">
    <property type="protein sequence ID" value="KAJ1362607.1"/>
    <property type="molecule type" value="Genomic_DNA"/>
</dbReference>
<organism evidence="1 2">
    <name type="scientific">Parelaphostrongylus tenuis</name>
    <name type="common">Meningeal worm</name>
    <dbReference type="NCBI Taxonomy" id="148309"/>
    <lineage>
        <taxon>Eukaryota</taxon>
        <taxon>Metazoa</taxon>
        <taxon>Ecdysozoa</taxon>
        <taxon>Nematoda</taxon>
        <taxon>Chromadorea</taxon>
        <taxon>Rhabditida</taxon>
        <taxon>Rhabditina</taxon>
        <taxon>Rhabditomorpha</taxon>
        <taxon>Strongyloidea</taxon>
        <taxon>Metastrongylidae</taxon>
        <taxon>Parelaphostrongylus</taxon>
    </lineage>
</organism>
<accession>A0AAD5QV87</accession>
<sequence>MQLNIRKQYRRRRNDSHGLFLLICSDGVAGGALDTRFSLISSLKQTGSYDSADFELIADRLVHMAPGISEQQLAVSVGPHIAGTVAESLEFI</sequence>
<name>A0AAD5QV87_PARTN</name>
<dbReference type="AlphaFoldDB" id="A0AAD5QV87"/>
<evidence type="ECO:0000313" key="1">
    <source>
        <dbReference type="EMBL" id="KAJ1362607.1"/>
    </source>
</evidence>
<keyword evidence="2" id="KW-1185">Reference proteome</keyword>
<proteinExistence type="predicted"/>
<gene>
    <name evidence="1" type="ORF">KIN20_022220</name>
</gene>
<comment type="caution">
    <text evidence="1">The sequence shown here is derived from an EMBL/GenBank/DDBJ whole genome shotgun (WGS) entry which is preliminary data.</text>
</comment>
<evidence type="ECO:0000313" key="2">
    <source>
        <dbReference type="Proteomes" id="UP001196413"/>
    </source>
</evidence>